<comment type="caution">
    <text evidence="2">The sequence shown here is derived from an EMBL/GenBank/DDBJ whole genome shotgun (WGS) entry which is preliminary data.</text>
</comment>
<accession>A0AAD7T155</accession>
<evidence type="ECO:0000256" key="1">
    <source>
        <dbReference type="SAM" id="MobiDB-lite"/>
    </source>
</evidence>
<dbReference type="AlphaFoldDB" id="A0AAD7T155"/>
<proteinExistence type="predicted"/>
<dbReference type="EMBL" id="JAINUG010000020">
    <property type="protein sequence ID" value="KAJ8412300.1"/>
    <property type="molecule type" value="Genomic_DNA"/>
</dbReference>
<feature type="region of interest" description="Disordered" evidence="1">
    <location>
        <begin position="1"/>
        <end position="23"/>
    </location>
</feature>
<feature type="region of interest" description="Disordered" evidence="1">
    <location>
        <begin position="119"/>
        <end position="225"/>
    </location>
</feature>
<evidence type="ECO:0000313" key="3">
    <source>
        <dbReference type="Proteomes" id="UP001221898"/>
    </source>
</evidence>
<feature type="compositionally biased region" description="Low complexity" evidence="1">
    <location>
        <begin position="338"/>
        <end position="354"/>
    </location>
</feature>
<reference evidence="2" key="1">
    <citation type="journal article" date="2023" name="Science">
        <title>Genome structures resolve the early diversification of teleost fishes.</title>
        <authorList>
            <person name="Parey E."/>
            <person name="Louis A."/>
            <person name="Montfort J."/>
            <person name="Bouchez O."/>
            <person name="Roques C."/>
            <person name="Iampietro C."/>
            <person name="Lluch J."/>
            <person name="Castinel A."/>
            <person name="Donnadieu C."/>
            <person name="Desvignes T."/>
            <person name="Floi Bucao C."/>
            <person name="Jouanno E."/>
            <person name="Wen M."/>
            <person name="Mejri S."/>
            <person name="Dirks R."/>
            <person name="Jansen H."/>
            <person name="Henkel C."/>
            <person name="Chen W.J."/>
            <person name="Zahm M."/>
            <person name="Cabau C."/>
            <person name="Klopp C."/>
            <person name="Thompson A.W."/>
            <person name="Robinson-Rechavi M."/>
            <person name="Braasch I."/>
            <person name="Lecointre G."/>
            <person name="Bobe J."/>
            <person name="Postlethwait J.H."/>
            <person name="Berthelot C."/>
            <person name="Roest Crollius H."/>
            <person name="Guiguen Y."/>
        </authorList>
    </citation>
    <scope>NUCLEOTIDE SEQUENCE</scope>
    <source>
        <strain evidence="2">NC1722</strain>
    </source>
</reference>
<feature type="compositionally biased region" description="Basic residues" evidence="1">
    <location>
        <begin position="10"/>
        <end position="23"/>
    </location>
</feature>
<gene>
    <name evidence="2" type="ORF">AAFF_G00145670</name>
</gene>
<protein>
    <submittedName>
        <fullName evidence="2">Uncharacterized protein</fullName>
    </submittedName>
</protein>
<feature type="region of interest" description="Disordered" evidence="1">
    <location>
        <begin position="299"/>
        <end position="363"/>
    </location>
</feature>
<dbReference type="Proteomes" id="UP001221898">
    <property type="component" value="Unassembled WGS sequence"/>
</dbReference>
<feature type="compositionally biased region" description="Basic and acidic residues" evidence="1">
    <location>
        <begin position="54"/>
        <end position="63"/>
    </location>
</feature>
<organism evidence="2 3">
    <name type="scientific">Aldrovandia affinis</name>
    <dbReference type="NCBI Taxonomy" id="143900"/>
    <lineage>
        <taxon>Eukaryota</taxon>
        <taxon>Metazoa</taxon>
        <taxon>Chordata</taxon>
        <taxon>Craniata</taxon>
        <taxon>Vertebrata</taxon>
        <taxon>Euteleostomi</taxon>
        <taxon>Actinopterygii</taxon>
        <taxon>Neopterygii</taxon>
        <taxon>Teleostei</taxon>
        <taxon>Notacanthiformes</taxon>
        <taxon>Halosauridae</taxon>
        <taxon>Aldrovandia</taxon>
    </lineage>
</organism>
<name>A0AAD7T155_9TELE</name>
<sequence>MLLIQSYSMKMRRKKGRMSWNLNHRRIKSHHISQMPLSQKRQVKYQCPLAEGRPQTHESKPEPETFGPARQEEGDDNPDLPNRRPSGGRRRTRGQGDQPFLELQQAGFDMMQRELGLLRRSINSRQGAHRDQSYSMKMRRKKGRMSWNLNHSRIKSHHISQMSLSQKRQSKYQCPLAEGRPQTQESELEPETGGPARQEEGDDNPDLPNRRPSGGQRRTRGQGDQPFLELQQARFDMMQRELGLLRRSINSRQGAHRDQMLLMQSYSMKMRWKKRRMIWNLNQRRIKSHHISQMLLSQEQQGPLAECRPQTQESKPEPETFGPARQEEGDDNPDLPNRRPSGGQRQPRGQGDQPFLELQQAGFDTMQRELGLLRRSINSRQGAHRDQF</sequence>
<feature type="region of interest" description="Disordered" evidence="1">
    <location>
        <begin position="52"/>
        <end position="98"/>
    </location>
</feature>
<evidence type="ECO:0000313" key="2">
    <source>
        <dbReference type="EMBL" id="KAJ8412300.1"/>
    </source>
</evidence>
<keyword evidence="3" id="KW-1185">Reference proteome</keyword>